<dbReference type="PROSITE" id="PS01081">
    <property type="entry name" value="HTH_TETR_1"/>
    <property type="match status" value="1"/>
</dbReference>
<keyword evidence="3" id="KW-0804">Transcription</keyword>
<accession>A0A7M2Z032</accession>
<comment type="caution">
    <text evidence="6">The sequence shown here is derived from an EMBL/GenBank/DDBJ whole genome shotgun (WGS) entry which is preliminary data.</text>
</comment>
<dbReference type="Gene3D" id="1.10.357.10">
    <property type="entry name" value="Tetracycline Repressor, domain 2"/>
    <property type="match status" value="1"/>
</dbReference>
<evidence type="ECO:0000256" key="3">
    <source>
        <dbReference type="ARBA" id="ARBA00023163"/>
    </source>
</evidence>
<organism evidence="6 7">
    <name type="scientific">Gaiella occulta</name>
    <dbReference type="NCBI Taxonomy" id="1002870"/>
    <lineage>
        <taxon>Bacteria</taxon>
        <taxon>Bacillati</taxon>
        <taxon>Actinomycetota</taxon>
        <taxon>Thermoleophilia</taxon>
        <taxon>Gaiellales</taxon>
        <taxon>Gaiellaceae</taxon>
        <taxon>Gaiella</taxon>
    </lineage>
</organism>
<reference evidence="7" key="2">
    <citation type="journal article" date="2019" name="MicrobiologyOpen">
        <title>High-quality draft genome sequence of Gaiella occulta isolated from a 150 meter deep mineral water borehole and comparison with the genome sequences of other deep-branching lineages of the phylum Actinobacteria.</title>
        <authorList>
            <person name="Severino R."/>
            <person name="Froufe H.J.C."/>
            <person name="Barroso C."/>
            <person name="Albuquerque L."/>
            <person name="Lobo-da-Cunha A."/>
            <person name="da Costa M.S."/>
            <person name="Egas C."/>
        </authorList>
    </citation>
    <scope>NUCLEOTIDE SEQUENCE [LARGE SCALE GENOMIC DNA]</scope>
    <source>
        <strain evidence="7">F2-233</strain>
    </source>
</reference>
<keyword evidence="2 4" id="KW-0238">DNA-binding</keyword>
<evidence type="ECO:0000259" key="5">
    <source>
        <dbReference type="PROSITE" id="PS50977"/>
    </source>
</evidence>
<name>A0A7M2Z032_9ACTN</name>
<dbReference type="SUPFAM" id="SSF46689">
    <property type="entry name" value="Homeodomain-like"/>
    <property type="match status" value="1"/>
</dbReference>
<dbReference type="PANTHER" id="PTHR30055:SF234">
    <property type="entry name" value="HTH-TYPE TRANSCRIPTIONAL REGULATOR BETI"/>
    <property type="match status" value="1"/>
</dbReference>
<evidence type="ECO:0000256" key="2">
    <source>
        <dbReference type="ARBA" id="ARBA00023125"/>
    </source>
</evidence>
<dbReference type="GO" id="GO:0000976">
    <property type="term" value="F:transcription cis-regulatory region binding"/>
    <property type="evidence" value="ECO:0007669"/>
    <property type="project" value="TreeGrafter"/>
</dbReference>
<dbReference type="Proteomes" id="UP000254134">
    <property type="component" value="Unassembled WGS sequence"/>
</dbReference>
<dbReference type="InterPro" id="IPR009057">
    <property type="entry name" value="Homeodomain-like_sf"/>
</dbReference>
<feature type="domain" description="HTH tetR-type" evidence="5">
    <location>
        <begin position="1"/>
        <end position="48"/>
    </location>
</feature>
<dbReference type="InterPro" id="IPR001647">
    <property type="entry name" value="HTH_TetR"/>
</dbReference>
<protein>
    <submittedName>
        <fullName evidence="6">Transcriptional regulator</fullName>
    </submittedName>
</protein>
<dbReference type="InterPro" id="IPR050109">
    <property type="entry name" value="HTH-type_TetR-like_transc_reg"/>
</dbReference>
<dbReference type="PANTHER" id="PTHR30055">
    <property type="entry name" value="HTH-TYPE TRANSCRIPTIONAL REGULATOR RUTR"/>
    <property type="match status" value="1"/>
</dbReference>
<feature type="DNA-binding region" description="H-T-H motif" evidence="4">
    <location>
        <begin position="11"/>
        <end position="30"/>
    </location>
</feature>
<dbReference type="AlphaFoldDB" id="A0A7M2Z032"/>
<dbReference type="Pfam" id="PF00440">
    <property type="entry name" value="TetR_N"/>
    <property type="match status" value="1"/>
</dbReference>
<gene>
    <name evidence="6" type="ORF">Gocc_0177</name>
</gene>
<evidence type="ECO:0000256" key="4">
    <source>
        <dbReference type="PROSITE-ProRule" id="PRU00335"/>
    </source>
</evidence>
<dbReference type="InterPro" id="IPR036271">
    <property type="entry name" value="Tet_transcr_reg_TetR-rel_C_sf"/>
</dbReference>
<keyword evidence="7" id="KW-1185">Reference proteome</keyword>
<reference evidence="6 7" key="1">
    <citation type="submission" date="2018-07" db="EMBL/GenBank/DDBJ databases">
        <title>High-quality-draft genome sequence of Gaiella occulta.</title>
        <authorList>
            <person name="Severino R."/>
            <person name="Froufe H.J.C."/>
            <person name="Rainey F.A."/>
            <person name="Barroso C."/>
            <person name="Albuquerque L."/>
            <person name="Lobo-Da-Cunha A."/>
            <person name="Da Costa M.S."/>
            <person name="Egas C."/>
        </authorList>
    </citation>
    <scope>NUCLEOTIDE SEQUENCE [LARGE SCALE GENOMIC DNA]</scope>
    <source>
        <strain evidence="6 7">F2-233</strain>
    </source>
</reference>
<dbReference type="PROSITE" id="PS50977">
    <property type="entry name" value="HTH_TETR_2"/>
    <property type="match status" value="1"/>
</dbReference>
<dbReference type="GO" id="GO:0003700">
    <property type="term" value="F:DNA-binding transcription factor activity"/>
    <property type="evidence" value="ECO:0007669"/>
    <property type="project" value="TreeGrafter"/>
</dbReference>
<dbReference type="SUPFAM" id="SSF48498">
    <property type="entry name" value="Tetracyclin repressor-like, C-terminal domain"/>
    <property type="match status" value="1"/>
</dbReference>
<evidence type="ECO:0000313" key="7">
    <source>
        <dbReference type="Proteomes" id="UP000254134"/>
    </source>
</evidence>
<keyword evidence="1" id="KW-0805">Transcription regulation</keyword>
<dbReference type="InterPro" id="IPR023772">
    <property type="entry name" value="DNA-bd_HTH_TetR-type_CS"/>
</dbReference>
<proteinExistence type="predicted"/>
<evidence type="ECO:0000313" key="6">
    <source>
        <dbReference type="EMBL" id="RDI75758.1"/>
    </source>
</evidence>
<sequence>MFASTSYAGATTALIAREAGVSEPLLYRHFPSKRELWFACLDAAWADLRAAVEASLERLAESNGELVGVDDVVATSPWRSPLLATLWIQGVTEAADDRELQQRVRRHLRQVHGFVAGLLRAAQERGLVPADRNPDAEAWIFVAGGLLRSVVGRLGGVLGDDDLAAIARERRRWLSGSA</sequence>
<evidence type="ECO:0000256" key="1">
    <source>
        <dbReference type="ARBA" id="ARBA00023015"/>
    </source>
</evidence>
<dbReference type="EMBL" id="QQZY01000001">
    <property type="protein sequence ID" value="RDI75758.1"/>
    <property type="molecule type" value="Genomic_DNA"/>
</dbReference>